<feature type="transmembrane region" description="Helical" evidence="7">
    <location>
        <begin position="332"/>
        <end position="354"/>
    </location>
</feature>
<feature type="transmembrane region" description="Helical" evidence="7">
    <location>
        <begin position="210"/>
        <end position="229"/>
    </location>
</feature>
<evidence type="ECO:0000256" key="2">
    <source>
        <dbReference type="ARBA" id="ARBA00022448"/>
    </source>
</evidence>
<keyword evidence="2" id="KW-0813">Transport</keyword>
<comment type="caution">
    <text evidence="9">The sequence shown here is derived from an EMBL/GenBank/DDBJ whole genome shotgun (WGS) entry which is preliminary data.</text>
</comment>
<dbReference type="InterPro" id="IPR011701">
    <property type="entry name" value="MFS"/>
</dbReference>
<dbReference type="GO" id="GO:0005886">
    <property type="term" value="C:plasma membrane"/>
    <property type="evidence" value="ECO:0007669"/>
    <property type="project" value="UniProtKB-SubCell"/>
</dbReference>
<accession>A0A4R6RFA1</accession>
<dbReference type="InterPro" id="IPR036259">
    <property type="entry name" value="MFS_trans_sf"/>
</dbReference>
<evidence type="ECO:0000313" key="10">
    <source>
        <dbReference type="Proteomes" id="UP000294593"/>
    </source>
</evidence>
<keyword evidence="3" id="KW-1003">Cell membrane</keyword>
<dbReference type="Proteomes" id="UP000294593">
    <property type="component" value="Unassembled WGS sequence"/>
</dbReference>
<gene>
    <name evidence="9" type="ORF">EV672_103428</name>
</gene>
<feature type="transmembrane region" description="Helical" evidence="7">
    <location>
        <begin position="61"/>
        <end position="80"/>
    </location>
</feature>
<protein>
    <submittedName>
        <fullName evidence="9">Putative MFS family arabinose efflux permease</fullName>
    </submittedName>
</protein>
<feature type="transmembrane region" description="Helical" evidence="7">
    <location>
        <begin position="31"/>
        <end position="49"/>
    </location>
</feature>
<feature type="transmembrane region" description="Helical" evidence="7">
    <location>
        <begin position="295"/>
        <end position="312"/>
    </location>
</feature>
<dbReference type="EMBL" id="SNXW01000003">
    <property type="protein sequence ID" value="TDP84854.1"/>
    <property type="molecule type" value="Genomic_DNA"/>
</dbReference>
<evidence type="ECO:0000256" key="1">
    <source>
        <dbReference type="ARBA" id="ARBA00004651"/>
    </source>
</evidence>
<dbReference type="RefSeq" id="WP_133608247.1">
    <property type="nucleotide sequence ID" value="NZ_SNXW01000003.1"/>
</dbReference>
<evidence type="ECO:0000256" key="7">
    <source>
        <dbReference type="SAM" id="Phobius"/>
    </source>
</evidence>
<sequence>MAAFASAAATRLCDPMLPDLARHFGGSAAEVAWAVSGYAVAYGCLQVIFGPLGDRLGKYRLIALCTLACVPGSLLAAMASSLDGLIAARMLTGVTAAGIIPLAMAWIGDTVPYEQRQSTLARFLIGQVLGVVGGQFIGGIFADTLGWRWAFGAMALLYLAVGVGVLVQSRRLAGSGHTVTPITAAAGPDAPPTDMLGQIRTVWQTPWARTILAVVFTEGALVFGALAFVPSHVHDRFGLTLSAAGGLMACFGVGGLSYVLFARHFVQRLGEVGLAQLGGGALCLAWLTLMWAPTWGWTLPACYLSGVGYYALHNTLQTNATQMAPSVRGTAVSLFASSFFLGQSVGVSLAALAIARLGPLSPFVVSAVLTPALALLFARLLRQRHAPTQQLV</sequence>
<evidence type="ECO:0000256" key="3">
    <source>
        <dbReference type="ARBA" id="ARBA00022475"/>
    </source>
</evidence>
<reference evidence="9 10" key="1">
    <citation type="submission" date="2019-03" db="EMBL/GenBank/DDBJ databases">
        <title>Genomic Encyclopedia of Type Strains, Phase IV (KMG-IV): sequencing the most valuable type-strain genomes for metagenomic binning, comparative biology and taxonomic classification.</title>
        <authorList>
            <person name="Goeker M."/>
        </authorList>
    </citation>
    <scope>NUCLEOTIDE SEQUENCE [LARGE SCALE GENOMIC DNA]</scope>
    <source>
        <strain evidence="9 10">DSM 11901</strain>
    </source>
</reference>
<feature type="domain" description="Major facilitator superfamily (MFS) profile" evidence="8">
    <location>
        <begin position="1"/>
        <end position="385"/>
    </location>
</feature>
<evidence type="ECO:0000313" key="9">
    <source>
        <dbReference type="EMBL" id="TDP84854.1"/>
    </source>
</evidence>
<feature type="transmembrane region" description="Helical" evidence="7">
    <location>
        <begin position="86"/>
        <end position="108"/>
    </location>
</feature>
<keyword evidence="4 7" id="KW-0812">Transmembrane</keyword>
<evidence type="ECO:0000256" key="4">
    <source>
        <dbReference type="ARBA" id="ARBA00022692"/>
    </source>
</evidence>
<evidence type="ECO:0000259" key="8">
    <source>
        <dbReference type="PROSITE" id="PS50850"/>
    </source>
</evidence>
<proteinExistence type="predicted"/>
<dbReference type="PANTHER" id="PTHR42718:SF46">
    <property type="entry name" value="BLR6921 PROTEIN"/>
    <property type="match status" value="1"/>
</dbReference>
<evidence type="ECO:0000256" key="5">
    <source>
        <dbReference type="ARBA" id="ARBA00022989"/>
    </source>
</evidence>
<feature type="transmembrane region" description="Helical" evidence="7">
    <location>
        <begin position="360"/>
        <end position="381"/>
    </location>
</feature>
<keyword evidence="10" id="KW-1185">Reference proteome</keyword>
<dbReference type="AlphaFoldDB" id="A0A4R6RFA1"/>
<dbReference type="Gene3D" id="1.20.1250.20">
    <property type="entry name" value="MFS general substrate transporter like domains"/>
    <property type="match status" value="1"/>
</dbReference>
<dbReference type="OrthoDB" id="9814303at2"/>
<dbReference type="CDD" id="cd17324">
    <property type="entry name" value="MFS_NepI_like"/>
    <property type="match status" value="1"/>
</dbReference>
<feature type="transmembrane region" description="Helical" evidence="7">
    <location>
        <begin position="147"/>
        <end position="167"/>
    </location>
</feature>
<evidence type="ECO:0000256" key="6">
    <source>
        <dbReference type="ARBA" id="ARBA00023136"/>
    </source>
</evidence>
<dbReference type="Pfam" id="PF07690">
    <property type="entry name" value="MFS_1"/>
    <property type="match status" value="1"/>
</dbReference>
<dbReference type="SUPFAM" id="SSF103473">
    <property type="entry name" value="MFS general substrate transporter"/>
    <property type="match status" value="1"/>
</dbReference>
<dbReference type="InterPro" id="IPR020846">
    <property type="entry name" value="MFS_dom"/>
</dbReference>
<dbReference type="PANTHER" id="PTHR42718">
    <property type="entry name" value="MAJOR FACILITATOR SUPERFAMILY MULTIDRUG TRANSPORTER MFSC"/>
    <property type="match status" value="1"/>
</dbReference>
<organism evidence="9 10">
    <name type="scientific">Aquabacterium commune</name>
    <dbReference type="NCBI Taxonomy" id="70586"/>
    <lineage>
        <taxon>Bacteria</taxon>
        <taxon>Pseudomonadati</taxon>
        <taxon>Pseudomonadota</taxon>
        <taxon>Betaproteobacteria</taxon>
        <taxon>Burkholderiales</taxon>
        <taxon>Aquabacterium</taxon>
    </lineage>
</organism>
<feature type="transmembrane region" description="Helical" evidence="7">
    <location>
        <begin position="241"/>
        <end position="260"/>
    </location>
</feature>
<name>A0A4R6RFA1_9BURK</name>
<comment type="subcellular location">
    <subcellularLocation>
        <location evidence="1">Cell membrane</location>
        <topology evidence="1">Multi-pass membrane protein</topology>
    </subcellularLocation>
</comment>
<keyword evidence="5 7" id="KW-1133">Transmembrane helix</keyword>
<dbReference type="GO" id="GO:0022857">
    <property type="term" value="F:transmembrane transporter activity"/>
    <property type="evidence" value="ECO:0007669"/>
    <property type="project" value="InterPro"/>
</dbReference>
<feature type="transmembrane region" description="Helical" evidence="7">
    <location>
        <begin position="272"/>
        <end position="289"/>
    </location>
</feature>
<dbReference type="PROSITE" id="PS50850">
    <property type="entry name" value="MFS"/>
    <property type="match status" value="1"/>
</dbReference>
<feature type="transmembrane region" description="Helical" evidence="7">
    <location>
        <begin position="120"/>
        <end position="141"/>
    </location>
</feature>
<keyword evidence="6 7" id="KW-0472">Membrane</keyword>